<evidence type="ECO:0000256" key="1">
    <source>
        <dbReference type="ARBA" id="ARBA00001863"/>
    </source>
</evidence>
<reference evidence="12" key="1">
    <citation type="journal article" date="2020" name="Stud. Mycol.">
        <title>101 Dothideomycetes genomes: a test case for predicting lifestyles and emergence of pathogens.</title>
        <authorList>
            <person name="Haridas S."/>
            <person name="Albert R."/>
            <person name="Binder M."/>
            <person name="Bloem J."/>
            <person name="Labutti K."/>
            <person name="Salamov A."/>
            <person name="Andreopoulos B."/>
            <person name="Baker S."/>
            <person name="Barry K."/>
            <person name="Bills G."/>
            <person name="Bluhm B."/>
            <person name="Cannon C."/>
            <person name="Castanera R."/>
            <person name="Culley D."/>
            <person name="Daum C."/>
            <person name="Ezra D."/>
            <person name="Gonzalez J."/>
            <person name="Henrissat B."/>
            <person name="Kuo A."/>
            <person name="Liang C."/>
            <person name="Lipzen A."/>
            <person name="Lutzoni F."/>
            <person name="Magnuson J."/>
            <person name="Mondo S."/>
            <person name="Nolan M."/>
            <person name="Ohm R."/>
            <person name="Pangilinan J."/>
            <person name="Park H.-J."/>
            <person name="Ramirez L."/>
            <person name="Alfaro M."/>
            <person name="Sun H."/>
            <person name="Tritt A."/>
            <person name="Yoshinaga Y."/>
            <person name="Zwiers L.-H."/>
            <person name="Turgeon B."/>
            <person name="Goodwin S."/>
            <person name="Spatafora J."/>
            <person name="Crous P."/>
            <person name="Grigoriev I."/>
        </authorList>
    </citation>
    <scope>NUCLEOTIDE SEQUENCE</scope>
    <source>
        <strain evidence="12">CBS 690.94</strain>
    </source>
</reference>
<dbReference type="GO" id="GO:0000272">
    <property type="term" value="P:polysaccharide catabolic process"/>
    <property type="evidence" value="ECO:0007669"/>
    <property type="project" value="UniProtKB-KW"/>
</dbReference>
<dbReference type="AlphaFoldDB" id="A0A9P4PTZ8"/>
<dbReference type="InterPro" id="IPR011613">
    <property type="entry name" value="GH15-like"/>
</dbReference>
<dbReference type="EMBL" id="MU001492">
    <property type="protein sequence ID" value="KAF2451315.1"/>
    <property type="molecule type" value="Genomic_DNA"/>
</dbReference>
<evidence type="ECO:0000256" key="10">
    <source>
        <dbReference type="SAM" id="SignalP"/>
    </source>
</evidence>
<evidence type="ECO:0000256" key="7">
    <source>
        <dbReference type="ARBA" id="ARBA00023326"/>
    </source>
</evidence>
<dbReference type="InterPro" id="IPR012341">
    <property type="entry name" value="6hp_glycosidase-like_sf"/>
</dbReference>
<feature type="signal peptide" evidence="10">
    <location>
        <begin position="1"/>
        <end position="21"/>
    </location>
</feature>
<organism evidence="12 13">
    <name type="scientific">Karstenula rhodostoma CBS 690.94</name>
    <dbReference type="NCBI Taxonomy" id="1392251"/>
    <lineage>
        <taxon>Eukaryota</taxon>
        <taxon>Fungi</taxon>
        <taxon>Dikarya</taxon>
        <taxon>Ascomycota</taxon>
        <taxon>Pezizomycotina</taxon>
        <taxon>Dothideomycetes</taxon>
        <taxon>Pleosporomycetidae</taxon>
        <taxon>Pleosporales</taxon>
        <taxon>Massarineae</taxon>
        <taxon>Didymosphaeriaceae</taxon>
        <taxon>Karstenula</taxon>
    </lineage>
</organism>
<keyword evidence="4 12" id="KW-0378">Hydrolase</keyword>
<dbReference type="PANTHER" id="PTHR31616">
    <property type="entry name" value="TREHALASE"/>
    <property type="match status" value="1"/>
</dbReference>
<feature type="chain" id="PRO_5040191261" description="glucan 1,4-alpha-glucosidase" evidence="10">
    <location>
        <begin position="22"/>
        <end position="527"/>
    </location>
</feature>
<protein>
    <recommendedName>
        <fullName evidence="3">glucan 1,4-alpha-glucosidase</fullName>
        <ecNumber evidence="3">3.2.1.3</ecNumber>
    </recommendedName>
    <alternativeName>
        <fullName evidence="9">1,4-alpha-D-glucan glucohydrolase</fullName>
    </alternativeName>
    <alternativeName>
        <fullName evidence="8">Glucan 1,4-alpha-glucosidase</fullName>
    </alternativeName>
</protein>
<dbReference type="EC" id="3.2.1.3" evidence="3"/>
<evidence type="ECO:0000256" key="4">
    <source>
        <dbReference type="ARBA" id="ARBA00022801"/>
    </source>
</evidence>
<evidence type="ECO:0000313" key="12">
    <source>
        <dbReference type="EMBL" id="KAF2451315.1"/>
    </source>
</evidence>
<evidence type="ECO:0000256" key="5">
    <source>
        <dbReference type="ARBA" id="ARBA00023277"/>
    </source>
</evidence>
<sequence>MRLRLFPSIYFLCFSVPYSFAFSIPSVPSFAAAKHLPHNQEPLREAFDGWIDREERISLDRLLANVKPGGANVQGNKDVVDGTVIASPSKEAPDYWYQWVRDAAITTNTLVDLYADSPSSQLSSSLQNILTAYARLQADLQRTPNPSGTFNDLQGLGEPKFYVNGSAFTDSWGRPQRDGPALRAITLMRYLRAYNASHPTLWSSASPGPESFYSMLYTAEFPARSIIKADLEYVSHFWNHTSFDLWEEVDGMHFFTAMIQLRALREGTHVARAFGDEGAARWYSEQAGYLERFVRRFWNKDKGRLVATLWSRRSGLDCAVLLGSLHGLPAAGEQEEPVFPPWADEVLDSLMGLARDMGKRFPINTLAPRGDGDSGNRLEGVGIGRYPEDVYDGYGTSVGHPWFLCTSSAAEILYRTASHLSATGSLTTTPLNVDFYAALLPPSSSPDLFVNTTYAAAEEPFKTVVERLRHVGDEFLEVVKTHVDSEGSMSEQFDRETGFLRGATDLTWSYGAFLQAVKARNKAAGWL</sequence>
<comment type="caution">
    <text evidence="12">The sequence shown here is derived from an EMBL/GenBank/DDBJ whole genome shotgun (WGS) entry which is preliminary data.</text>
</comment>
<dbReference type="Proteomes" id="UP000799764">
    <property type="component" value="Unassembled WGS sequence"/>
</dbReference>
<evidence type="ECO:0000313" key="13">
    <source>
        <dbReference type="Proteomes" id="UP000799764"/>
    </source>
</evidence>
<dbReference type="OrthoDB" id="6123450at2759"/>
<dbReference type="InterPro" id="IPR008928">
    <property type="entry name" value="6-hairpin_glycosidase_sf"/>
</dbReference>
<dbReference type="Gene3D" id="1.50.10.10">
    <property type="match status" value="1"/>
</dbReference>
<name>A0A9P4PTZ8_9PLEO</name>
<evidence type="ECO:0000256" key="3">
    <source>
        <dbReference type="ARBA" id="ARBA00012593"/>
    </source>
</evidence>
<keyword evidence="5" id="KW-0119">Carbohydrate metabolism</keyword>
<comment type="catalytic activity">
    <reaction evidence="1">
        <text>Hydrolysis of terminal (1-&gt;4)-linked alpha-D-glucose residues successively from non-reducing ends of the chains with release of beta-D-glucose.</text>
        <dbReference type="EC" id="3.2.1.3"/>
    </reaction>
</comment>
<keyword evidence="7" id="KW-0624">Polysaccharide degradation</keyword>
<evidence type="ECO:0000256" key="9">
    <source>
        <dbReference type="ARBA" id="ARBA00033473"/>
    </source>
</evidence>
<keyword evidence="10" id="KW-0732">Signal</keyword>
<gene>
    <name evidence="12" type="ORF">P171DRAFT_515356</name>
</gene>
<dbReference type="Pfam" id="PF00723">
    <property type="entry name" value="Glyco_hydro_15"/>
    <property type="match status" value="1"/>
</dbReference>
<proteinExistence type="inferred from homology"/>
<evidence type="ECO:0000256" key="2">
    <source>
        <dbReference type="ARBA" id="ARBA00006188"/>
    </source>
</evidence>
<dbReference type="InterPro" id="IPR000165">
    <property type="entry name" value="Glucoamylase"/>
</dbReference>
<dbReference type="GO" id="GO:0000324">
    <property type="term" value="C:fungal-type vacuole"/>
    <property type="evidence" value="ECO:0007669"/>
    <property type="project" value="TreeGrafter"/>
</dbReference>
<dbReference type="PRINTS" id="PR00736">
    <property type="entry name" value="GLHYDRLASE15"/>
</dbReference>
<dbReference type="SUPFAM" id="SSF48208">
    <property type="entry name" value="Six-hairpin glycosidases"/>
    <property type="match status" value="1"/>
</dbReference>
<accession>A0A9P4PTZ8</accession>
<dbReference type="PANTHER" id="PTHR31616:SF9">
    <property type="entry name" value="GLUCOAMYLASE, INTRACELLULAR SPORULATION-SPECIFIC"/>
    <property type="match status" value="1"/>
</dbReference>
<comment type="similarity">
    <text evidence="2">Belongs to the glycosyl hydrolase 15 family.</text>
</comment>
<evidence type="ECO:0000256" key="6">
    <source>
        <dbReference type="ARBA" id="ARBA00023295"/>
    </source>
</evidence>
<feature type="domain" description="GH15-like" evidence="11">
    <location>
        <begin position="58"/>
        <end position="517"/>
    </location>
</feature>
<evidence type="ECO:0000259" key="11">
    <source>
        <dbReference type="Pfam" id="PF00723"/>
    </source>
</evidence>
<keyword evidence="13" id="KW-1185">Reference proteome</keyword>
<evidence type="ECO:0000256" key="8">
    <source>
        <dbReference type="ARBA" id="ARBA00033442"/>
    </source>
</evidence>
<keyword evidence="6" id="KW-0326">Glycosidase</keyword>
<dbReference type="GO" id="GO:0004339">
    <property type="term" value="F:glucan 1,4-alpha-glucosidase activity"/>
    <property type="evidence" value="ECO:0007669"/>
    <property type="project" value="UniProtKB-EC"/>
</dbReference>